<dbReference type="Proteomes" id="UP000295110">
    <property type="component" value="Unassembled WGS sequence"/>
</dbReference>
<organism evidence="2 3">
    <name type="scientific">Roseateles saccharophilus</name>
    <name type="common">Pseudomonas saccharophila</name>
    <dbReference type="NCBI Taxonomy" id="304"/>
    <lineage>
        <taxon>Bacteria</taxon>
        <taxon>Pseudomonadati</taxon>
        <taxon>Pseudomonadota</taxon>
        <taxon>Betaproteobacteria</taxon>
        <taxon>Burkholderiales</taxon>
        <taxon>Sphaerotilaceae</taxon>
        <taxon>Roseateles</taxon>
    </lineage>
</organism>
<keyword evidence="3" id="KW-1185">Reference proteome</keyword>
<dbReference type="InterPro" id="IPR058575">
    <property type="entry name" value="NTP_transf_8_dom"/>
</dbReference>
<proteinExistence type="predicted"/>
<dbReference type="EMBL" id="SMBU01000057">
    <property type="protein sequence ID" value="TCU83633.1"/>
    <property type="molecule type" value="Genomic_DNA"/>
</dbReference>
<dbReference type="Pfam" id="PF12281">
    <property type="entry name" value="NTP_transf_8"/>
    <property type="match status" value="1"/>
</dbReference>
<dbReference type="OrthoDB" id="5953769at2"/>
<evidence type="ECO:0000313" key="3">
    <source>
        <dbReference type="Proteomes" id="UP000295110"/>
    </source>
</evidence>
<sequence>MFIDSSLAAQAAYSSVLSAARMAQLNRSPADLPGGFASKQVNGRLYWYYQRKGPAGLEQIYVGPDDKATRALIEAARNESASANQKHLRKLANAAAALGCYTVAPKHFRVLKRLADHGVFSAGALVVGTHAFLAYQNVLGVIWGDPGQTVDLDFDHAGRNLSLALAPDARVDAHSAIESLQMGFVPVNSGTRYVKPDEPDFDLDWLTSRTRTGGEPVDCPALNVTLQPLRFMELALEAPIPAALLGSTSAIVVNLPAPAAYAVGKLLVAAERTGDSRSKTKKDIAQAAALIDYFLQRDPDTFVEMVAQTRARGPAWRKALDVGLAALHRTWPRVGEALAAAWPQA</sequence>
<evidence type="ECO:0000259" key="1">
    <source>
        <dbReference type="Pfam" id="PF12281"/>
    </source>
</evidence>
<accession>A0A4R3U934</accession>
<feature type="domain" description="Nucleotidyltransferase-like" evidence="1">
    <location>
        <begin position="108"/>
        <end position="306"/>
    </location>
</feature>
<name>A0A4R3U934_ROSSA</name>
<protein>
    <recommendedName>
        <fullName evidence="1">Nucleotidyltransferase-like domain-containing protein</fullName>
    </recommendedName>
</protein>
<comment type="caution">
    <text evidence="2">The sequence shown here is derived from an EMBL/GenBank/DDBJ whole genome shotgun (WGS) entry which is preliminary data.</text>
</comment>
<reference evidence="2 3" key="1">
    <citation type="submission" date="2019-03" db="EMBL/GenBank/DDBJ databases">
        <title>Genomic Encyclopedia of Type Strains, Phase IV (KMG-IV): sequencing the most valuable type-strain genomes for metagenomic binning, comparative biology and taxonomic classification.</title>
        <authorList>
            <person name="Goeker M."/>
        </authorList>
    </citation>
    <scope>NUCLEOTIDE SEQUENCE [LARGE SCALE GENOMIC DNA]</scope>
    <source>
        <strain evidence="2 3">DSM 654</strain>
    </source>
</reference>
<dbReference type="AlphaFoldDB" id="A0A4R3U934"/>
<evidence type="ECO:0000313" key="2">
    <source>
        <dbReference type="EMBL" id="TCU83633.1"/>
    </source>
</evidence>
<gene>
    <name evidence="2" type="ORF">EV671_10579</name>
</gene>